<keyword evidence="1" id="KW-0812">Transmembrane</keyword>
<dbReference type="OrthoDB" id="2014935at2"/>
<protein>
    <submittedName>
        <fullName evidence="2">ABC-2 type transport system permease protein</fullName>
    </submittedName>
</protein>
<evidence type="ECO:0000313" key="3">
    <source>
        <dbReference type="Proteomes" id="UP000219612"/>
    </source>
</evidence>
<feature type="transmembrane region" description="Helical" evidence="1">
    <location>
        <begin position="499"/>
        <end position="519"/>
    </location>
</feature>
<dbReference type="RefSeq" id="WP_097325715.1">
    <property type="nucleotide sequence ID" value="NZ_OBDY01000020.1"/>
</dbReference>
<keyword evidence="1" id="KW-1133">Transmembrane helix</keyword>
<keyword evidence="1" id="KW-0472">Membrane</keyword>
<organism evidence="2 3">
    <name type="scientific">Paractinoplanes atraurantiacus</name>
    <dbReference type="NCBI Taxonomy" id="1036182"/>
    <lineage>
        <taxon>Bacteria</taxon>
        <taxon>Bacillati</taxon>
        <taxon>Actinomycetota</taxon>
        <taxon>Actinomycetes</taxon>
        <taxon>Micromonosporales</taxon>
        <taxon>Micromonosporaceae</taxon>
        <taxon>Paractinoplanes</taxon>
    </lineage>
</organism>
<dbReference type="EMBL" id="OBDY01000020">
    <property type="protein sequence ID" value="SNY59501.1"/>
    <property type="molecule type" value="Genomic_DNA"/>
</dbReference>
<feature type="transmembrane region" description="Helical" evidence="1">
    <location>
        <begin position="120"/>
        <end position="146"/>
    </location>
</feature>
<feature type="transmembrane region" description="Helical" evidence="1">
    <location>
        <begin position="382"/>
        <end position="410"/>
    </location>
</feature>
<dbReference type="Proteomes" id="UP000219612">
    <property type="component" value="Unassembled WGS sequence"/>
</dbReference>
<reference evidence="2 3" key="1">
    <citation type="submission" date="2017-09" db="EMBL/GenBank/DDBJ databases">
        <authorList>
            <person name="Ehlers B."/>
            <person name="Leendertz F.H."/>
        </authorList>
    </citation>
    <scope>NUCLEOTIDE SEQUENCE [LARGE SCALE GENOMIC DNA]</scope>
    <source>
        <strain evidence="2 3">CGMCC 4.6857</strain>
    </source>
</reference>
<dbReference type="AlphaFoldDB" id="A0A285JK81"/>
<feature type="transmembrane region" description="Helical" evidence="1">
    <location>
        <begin position="73"/>
        <end position="99"/>
    </location>
</feature>
<sequence length="527" mass="54400">MRLTWLLLRRHRLFLGCWLLLLIAMSAGTVTAYQNTYPTGQQRRIAVALAQDNAATTLIYGRLPGPGTPAQMYVWEIGACTTILTAVFAILLTVSLTRAAEDDGTLELLRSCGLTVDQPLYAATGVLTACAGTLAAGCAVVVGVHGGHADGVTWAGSAAYGSVVGLTFLLFAALTMLLAQIAPTAGQARLLAFATMGASFTVRAFADTRPAGWLNWCSPLGLRATVEPFTTDRWTALSAPAAATALAIGAATFVARRREFGAGLLRRRDTRLRRLRIRSTAGLAARLTRASVLTWTTAVATIGTLFAAMGSGAVDQQRDGDIGGFLGAQLGDGEPAAGYLSYCGTVVGIMVCVYAVLSVTASRHAERLGLTDMMLATGARRWAPLASQATVTAAGAAIILAVTAMVTALIAPAVVEGDDITTRALLYTAGQWPAAAAITGCTVLLAGTAPRLTALAWLPLAVSAALALLGDLLEVPPRIQDLGLFGHVPDAAAADSTPVALLVLAGAGALMCLTGLIGMNRRDLVTG</sequence>
<keyword evidence="3" id="KW-1185">Reference proteome</keyword>
<feature type="transmembrane region" description="Helical" evidence="1">
    <location>
        <begin position="158"/>
        <end position="178"/>
    </location>
</feature>
<feature type="transmembrane region" description="Helical" evidence="1">
    <location>
        <begin position="339"/>
        <end position="361"/>
    </location>
</feature>
<proteinExistence type="predicted"/>
<evidence type="ECO:0000313" key="2">
    <source>
        <dbReference type="EMBL" id="SNY59501.1"/>
    </source>
</evidence>
<gene>
    <name evidence="2" type="ORF">SAMN05421748_120150</name>
</gene>
<name>A0A285JK81_9ACTN</name>
<feature type="transmembrane region" description="Helical" evidence="1">
    <location>
        <begin position="430"/>
        <end position="447"/>
    </location>
</feature>
<evidence type="ECO:0000256" key="1">
    <source>
        <dbReference type="SAM" id="Phobius"/>
    </source>
</evidence>
<feature type="transmembrane region" description="Helical" evidence="1">
    <location>
        <begin position="454"/>
        <end position="473"/>
    </location>
</feature>
<accession>A0A285JK81</accession>
<feature type="transmembrane region" description="Helical" evidence="1">
    <location>
        <begin position="292"/>
        <end position="314"/>
    </location>
</feature>